<reference evidence="1" key="1">
    <citation type="submission" date="2020-02" db="EMBL/GenBank/DDBJ databases">
        <authorList>
            <person name="Scholz U."/>
            <person name="Mascher M."/>
            <person name="Fiebig A."/>
        </authorList>
    </citation>
    <scope>NUCLEOTIDE SEQUENCE</scope>
</reference>
<dbReference type="EMBL" id="LR746268">
    <property type="protein sequence ID" value="CAA7396789.1"/>
    <property type="molecule type" value="Genomic_DNA"/>
</dbReference>
<protein>
    <submittedName>
        <fullName evidence="1">Uncharacterized protein</fullName>
    </submittedName>
</protein>
<dbReference type="OrthoDB" id="691840at2759"/>
<dbReference type="AlphaFoldDB" id="A0A7I8KG80"/>
<organism evidence="1 2">
    <name type="scientific">Spirodela intermedia</name>
    <name type="common">Intermediate duckweed</name>
    <dbReference type="NCBI Taxonomy" id="51605"/>
    <lineage>
        <taxon>Eukaryota</taxon>
        <taxon>Viridiplantae</taxon>
        <taxon>Streptophyta</taxon>
        <taxon>Embryophyta</taxon>
        <taxon>Tracheophyta</taxon>
        <taxon>Spermatophyta</taxon>
        <taxon>Magnoliopsida</taxon>
        <taxon>Liliopsida</taxon>
        <taxon>Araceae</taxon>
        <taxon>Lemnoideae</taxon>
        <taxon>Spirodela</taxon>
    </lineage>
</organism>
<proteinExistence type="predicted"/>
<gene>
    <name evidence="1" type="ORF">SI8410_05007452</name>
</gene>
<dbReference type="CDD" id="cd02980">
    <property type="entry name" value="TRX_Fd_family"/>
    <property type="match status" value="1"/>
</dbReference>
<dbReference type="PANTHER" id="PTHR31509">
    <property type="entry name" value="BPS1-LIKE PROTEIN"/>
    <property type="match status" value="1"/>
</dbReference>
<dbReference type="Proteomes" id="UP000663760">
    <property type="component" value="Chromosome 5"/>
</dbReference>
<keyword evidence="2" id="KW-1185">Reference proteome</keyword>
<name>A0A7I8KG80_SPIIN</name>
<evidence type="ECO:0000313" key="2">
    <source>
        <dbReference type="Proteomes" id="UP000663760"/>
    </source>
</evidence>
<sequence length="319" mass="36180">MNNPSVSGFYSHLARGLDELERGFMADSFMSLQFLQRVVSLLRSFHSQLTHLVQKLHLPVGDKWLNEYMDESSRLWEVCHVVKLGVSGMENYCSIGADMVFSLDGHRRPLPHQLSRQVMRAISGCRREAAGLEEENRVLVEARIQPQSLRFDEKVLVESKLNGFSGFRGVLYAMRNVSSLLLLILLWGMVWWGADPSSFRGTFEGPPFFGSGFMASMSRLQQRVAAEIDVLGRRPGILMHEFRQVRGAMEELREELEKAAAARGYDSGDVGLVWERVECLKACFGVLKSGTESILMQLDDFFDEIVEGRKKLLDICSHR</sequence>
<evidence type="ECO:0000313" key="1">
    <source>
        <dbReference type="EMBL" id="CAA7396789.1"/>
    </source>
</evidence>
<accession>A0A7I8KG80</accession>